<sequence length="128" mass="14496">MDWQMKAFQTHQTFRSNASPLRPQTVFCQNMGRFKYFVGAHAEAHIWCQVAINLLAGSENWAMVACNLFRVGKMSTAQRATSKKHKRNFCARNGCGSRAAKCPIITLLVHACTRSAAQPWMQATWDYP</sequence>
<name>A0A2S7Y729_BEABA</name>
<organism evidence="1 2">
    <name type="scientific">Beauveria bassiana</name>
    <name type="common">White muscardine disease fungus</name>
    <name type="synonym">Tritirachium shiotae</name>
    <dbReference type="NCBI Taxonomy" id="176275"/>
    <lineage>
        <taxon>Eukaryota</taxon>
        <taxon>Fungi</taxon>
        <taxon>Dikarya</taxon>
        <taxon>Ascomycota</taxon>
        <taxon>Pezizomycotina</taxon>
        <taxon>Sordariomycetes</taxon>
        <taxon>Hypocreomycetidae</taxon>
        <taxon>Hypocreales</taxon>
        <taxon>Cordycipitaceae</taxon>
        <taxon>Beauveria</taxon>
    </lineage>
</organism>
<dbReference type="OrthoDB" id="4748888at2759"/>
<reference evidence="1 2" key="1">
    <citation type="submission" date="2016-07" db="EMBL/GenBank/DDBJ databases">
        <title>Comparative genomics of the entomopathogenic fungus Beauveria bassiana.</title>
        <authorList>
            <person name="Valero Jimenez C.A."/>
            <person name="Zwaan B.J."/>
            <person name="Van Kan J.A."/>
            <person name="Takken W."/>
            <person name="Debets A.J."/>
            <person name="Schoustra S.E."/>
            <person name="Koenraadt C.J."/>
        </authorList>
    </citation>
    <scope>NUCLEOTIDE SEQUENCE [LARGE SCALE GENOMIC DNA]</scope>
    <source>
        <strain evidence="1 2">ARSEF 8028</strain>
    </source>
</reference>
<proteinExistence type="predicted"/>
<evidence type="ECO:0000313" key="2">
    <source>
        <dbReference type="Proteomes" id="UP000237441"/>
    </source>
</evidence>
<gene>
    <name evidence="1" type="ORF">BB8028_0003g06010</name>
</gene>
<dbReference type="AlphaFoldDB" id="A0A2S7Y729"/>
<accession>A0A2S7Y729</accession>
<evidence type="ECO:0000313" key="1">
    <source>
        <dbReference type="EMBL" id="PQK11981.1"/>
    </source>
</evidence>
<comment type="caution">
    <text evidence="1">The sequence shown here is derived from an EMBL/GenBank/DDBJ whole genome shotgun (WGS) entry which is preliminary data.</text>
</comment>
<protein>
    <submittedName>
        <fullName evidence="1">Uncharacterized protein</fullName>
    </submittedName>
</protein>
<dbReference type="EMBL" id="JRHA01000003">
    <property type="protein sequence ID" value="PQK11981.1"/>
    <property type="molecule type" value="Genomic_DNA"/>
</dbReference>
<dbReference type="Proteomes" id="UP000237441">
    <property type="component" value="Unassembled WGS sequence"/>
</dbReference>